<protein>
    <submittedName>
        <fullName evidence="2">DUF3175 domain-containing protein</fullName>
    </submittedName>
</protein>
<accession>A0A848ISY5</accession>
<dbReference type="RefSeq" id="WP_169490050.1">
    <property type="nucleotide sequence ID" value="NZ_JABBGJ010000051.1"/>
</dbReference>
<feature type="compositionally biased region" description="Basic residues" evidence="1">
    <location>
        <begin position="1"/>
        <end position="29"/>
    </location>
</feature>
<sequence length="136" mass="15320">MATRKAASKSKRPVSRGKSGRPPRQRHAQAHAAQRAKTASQSSAKRPQKWSHHVMETSDAMDLEHDIFKTGSAESIAKSLKQSSTHSRRRKGTPFQSAMSMLNFYINRAGRNLPKTRRDTLQQAKRKLREAFGRAP</sequence>
<evidence type="ECO:0000256" key="1">
    <source>
        <dbReference type="SAM" id="MobiDB-lite"/>
    </source>
</evidence>
<organism evidence="2 3">
    <name type="scientific">Paraburkholderia polaris</name>
    <dbReference type="NCBI Taxonomy" id="2728848"/>
    <lineage>
        <taxon>Bacteria</taxon>
        <taxon>Pseudomonadati</taxon>
        <taxon>Pseudomonadota</taxon>
        <taxon>Betaproteobacteria</taxon>
        <taxon>Burkholderiales</taxon>
        <taxon>Burkholderiaceae</taxon>
        <taxon>Paraburkholderia</taxon>
    </lineage>
</organism>
<dbReference type="Proteomes" id="UP000544134">
    <property type="component" value="Unassembled WGS sequence"/>
</dbReference>
<evidence type="ECO:0000313" key="2">
    <source>
        <dbReference type="EMBL" id="NMM03299.1"/>
    </source>
</evidence>
<proteinExistence type="predicted"/>
<gene>
    <name evidence="2" type="ORF">HHL24_36055</name>
</gene>
<reference evidence="2 3" key="1">
    <citation type="submission" date="2020-04" db="EMBL/GenBank/DDBJ databases">
        <title>Paraburkholderia sp. RP-4-7 isolated from soil.</title>
        <authorList>
            <person name="Dahal R.H."/>
        </authorList>
    </citation>
    <scope>NUCLEOTIDE SEQUENCE [LARGE SCALE GENOMIC DNA]</scope>
    <source>
        <strain evidence="2 3">RP-4-7</strain>
    </source>
</reference>
<dbReference type="InterPro" id="IPR021513">
    <property type="entry name" value="Phage_RSL1_Orf186"/>
</dbReference>
<evidence type="ECO:0000313" key="3">
    <source>
        <dbReference type="Proteomes" id="UP000544134"/>
    </source>
</evidence>
<feature type="region of interest" description="Disordered" evidence="1">
    <location>
        <begin position="110"/>
        <end position="136"/>
    </location>
</feature>
<name>A0A848ISY5_9BURK</name>
<comment type="caution">
    <text evidence="2">The sequence shown here is derived from an EMBL/GenBank/DDBJ whole genome shotgun (WGS) entry which is preliminary data.</text>
</comment>
<feature type="region of interest" description="Disordered" evidence="1">
    <location>
        <begin position="1"/>
        <end position="58"/>
    </location>
</feature>
<dbReference type="EMBL" id="JABBGJ010000051">
    <property type="protein sequence ID" value="NMM03299.1"/>
    <property type="molecule type" value="Genomic_DNA"/>
</dbReference>
<dbReference type="Pfam" id="PF11373">
    <property type="entry name" value="DUF3175"/>
    <property type="match status" value="1"/>
</dbReference>
<dbReference type="AlphaFoldDB" id="A0A848ISY5"/>
<keyword evidence="3" id="KW-1185">Reference proteome</keyword>